<reference evidence="8 9" key="1">
    <citation type="submission" date="2022-01" db="EMBL/GenBank/DDBJ databases">
        <title>Flavihumibacter sp. nov., isolated from sediment of a river.</title>
        <authorList>
            <person name="Liu H."/>
        </authorList>
    </citation>
    <scope>NUCLEOTIDE SEQUENCE [LARGE SCALE GENOMIC DNA]</scope>
    <source>
        <strain evidence="8 9">RY-1</strain>
    </source>
</reference>
<dbReference type="EC" id="4.2.2.29" evidence="7"/>
<evidence type="ECO:0000256" key="4">
    <source>
        <dbReference type="ARBA" id="ARBA00023136"/>
    </source>
</evidence>
<comment type="caution">
    <text evidence="8">The sequence shown here is derived from an EMBL/GenBank/DDBJ whole genome shotgun (WGS) entry which is preliminary data.</text>
</comment>
<dbReference type="Gene3D" id="3.30.160.60">
    <property type="entry name" value="Classic Zinc Finger"/>
    <property type="match status" value="1"/>
</dbReference>
<dbReference type="Proteomes" id="UP001200145">
    <property type="component" value="Unassembled WGS sequence"/>
</dbReference>
<keyword evidence="3 7" id="KW-1133">Transmembrane helix</keyword>
<dbReference type="EMBL" id="JAKEVY010000002">
    <property type="protein sequence ID" value="MCF1714842.1"/>
    <property type="molecule type" value="Genomic_DNA"/>
</dbReference>
<organism evidence="8 9">
    <name type="scientific">Flavihumibacter fluminis</name>
    <dbReference type="NCBI Taxonomy" id="2909236"/>
    <lineage>
        <taxon>Bacteria</taxon>
        <taxon>Pseudomonadati</taxon>
        <taxon>Bacteroidota</taxon>
        <taxon>Chitinophagia</taxon>
        <taxon>Chitinophagales</taxon>
        <taxon>Chitinophagaceae</taxon>
        <taxon>Flavihumibacter</taxon>
    </lineage>
</organism>
<dbReference type="RefSeq" id="WP_234865795.1">
    <property type="nucleotide sequence ID" value="NZ_JAKEVY010000002.1"/>
</dbReference>
<dbReference type="Pfam" id="PF02618">
    <property type="entry name" value="YceG"/>
    <property type="match status" value="1"/>
</dbReference>
<evidence type="ECO:0000256" key="5">
    <source>
        <dbReference type="ARBA" id="ARBA00023239"/>
    </source>
</evidence>
<keyword evidence="4 7" id="KW-0472">Membrane</keyword>
<protein>
    <recommendedName>
        <fullName evidence="7">Endolytic murein transglycosylase</fullName>
        <ecNumber evidence="7">4.2.2.29</ecNumber>
    </recommendedName>
    <alternativeName>
        <fullName evidence="7">Peptidoglycan lytic transglycosylase</fullName>
    </alternativeName>
    <alternativeName>
        <fullName evidence="7">Peptidoglycan polymerization terminase</fullName>
    </alternativeName>
</protein>
<keyword evidence="9" id="KW-1185">Reference proteome</keyword>
<dbReference type="InterPro" id="IPR003770">
    <property type="entry name" value="MLTG-like"/>
</dbReference>
<sequence>MKKTLIILLAVAAIGLLVVLWLFSGSATGFSKKTYYLEIPTGSTYEDVLAIMKKDTVLKSPSLFSFVANRLDYPEKIKAGRYALSKGSSLLTIVRKLRNGQQDPVNLVINKLRTREDFASLVGRKLEIDSAAFMQYVLNPDSLKHWGLDTNTLISTVIPDTYTYFWNTTPARVMEKLLAARKNFWNDTRKQQAAKLGLTPEQVITLASIVEEETNNNPEKDTIASVYLNRLKINMRLGADPTVKFALKDFSLRRIYNKHLAVESPFNTYRVAGLPPGPICTPQQVTIDAVLNPATTKYLYFVASPKFDGTHIFAENYQQHLANARVYQKALDIYLKKKNQPEDTGS</sequence>
<evidence type="ECO:0000256" key="3">
    <source>
        <dbReference type="ARBA" id="ARBA00022989"/>
    </source>
</evidence>
<comment type="function">
    <text evidence="7">Functions as a peptidoglycan terminase that cleaves nascent peptidoglycan strands endolytically to terminate their elongation.</text>
</comment>
<proteinExistence type="inferred from homology"/>
<feature type="site" description="Important for catalytic activity" evidence="7">
    <location>
        <position position="213"/>
    </location>
</feature>
<keyword evidence="1 7" id="KW-1003">Cell membrane</keyword>
<evidence type="ECO:0000313" key="8">
    <source>
        <dbReference type="EMBL" id="MCF1714842.1"/>
    </source>
</evidence>
<gene>
    <name evidence="7 8" type="primary">mltG</name>
    <name evidence="8" type="ORF">L0U88_09410</name>
</gene>
<dbReference type="NCBIfam" id="TIGR00247">
    <property type="entry name" value="endolytic transglycosylase MltG"/>
    <property type="match status" value="1"/>
</dbReference>
<evidence type="ECO:0000256" key="7">
    <source>
        <dbReference type="HAMAP-Rule" id="MF_02065"/>
    </source>
</evidence>
<comment type="similarity">
    <text evidence="7">Belongs to the transglycosylase MltG family.</text>
</comment>
<keyword evidence="6 7" id="KW-0961">Cell wall biogenesis/degradation</keyword>
<dbReference type="HAMAP" id="MF_02065">
    <property type="entry name" value="MltG"/>
    <property type="match status" value="1"/>
</dbReference>
<dbReference type="CDD" id="cd08010">
    <property type="entry name" value="MltG_like"/>
    <property type="match status" value="1"/>
</dbReference>
<dbReference type="Gene3D" id="3.30.1490.480">
    <property type="entry name" value="Endolytic murein transglycosylase"/>
    <property type="match status" value="1"/>
</dbReference>
<name>A0ABS9BGY6_9BACT</name>
<comment type="catalytic activity">
    <reaction evidence="7">
        <text>a peptidoglycan chain = a peptidoglycan chain with N-acetyl-1,6-anhydromuramyl-[peptide] at the reducing end + a peptidoglycan chain with N-acetylglucosamine at the non-reducing end.</text>
        <dbReference type="EC" id="4.2.2.29"/>
    </reaction>
</comment>
<accession>A0ABS9BGY6</accession>
<evidence type="ECO:0000313" key="9">
    <source>
        <dbReference type="Proteomes" id="UP001200145"/>
    </source>
</evidence>
<keyword evidence="2 7" id="KW-0812">Transmembrane</keyword>
<keyword evidence="5 7" id="KW-0456">Lyase</keyword>
<dbReference type="PANTHER" id="PTHR30518">
    <property type="entry name" value="ENDOLYTIC MUREIN TRANSGLYCOSYLASE"/>
    <property type="match status" value="1"/>
</dbReference>
<evidence type="ECO:0000256" key="2">
    <source>
        <dbReference type="ARBA" id="ARBA00022692"/>
    </source>
</evidence>
<evidence type="ECO:0000256" key="6">
    <source>
        <dbReference type="ARBA" id="ARBA00023316"/>
    </source>
</evidence>
<evidence type="ECO:0000256" key="1">
    <source>
        <dbReference type="ARBA" id="ARBA00022475"/>
    </source>
</evidence>
<dbReference type="PANTHER" id="PTHR30518:SF2">
    <property type="entry name" value="ENDOLYTIC MUREIN TRANSGLYCOSYLASE"/>
    <property type="match status" value="1"/>
</dbReference>